<evidence type="ECO:0000313" key="2">
    <source>
        <dbReference type="Proteomes" id="UP000593579"/>
    </source>
</evidence>
<organism evidence="1 2">
    <name type="scientific">Gossypium gossypioides</name>
    <name type="common">Mexican cotton</name>
    <name type="synonym">Selera gossypioides</name>
    <dbReference type="NCBI Taxonomy" id="34282"/>
    <lineage>
        <taxon>Eukaryota</taxon>
        <taxon>Viridiplantae</taxon>
        <taxon>Streptophyta</taxon>
        <taxon>Embryophyta</taxon>
        <taxon>Tracheophyta</taxon>
        <taxon>Spermatophyta</taxon>
        <taxon>Magnoliopsida</taxon>
        <taxon>eudicotyledons</taxon>
        <taxon>Gunneridae</taxon>
        <taxon>Pentapetalae</taxon>
        <taxon>rosids</taxon>
        <taxon>malvids</taxon>
        <taxon>Malvales</taxon>
        <taxon>Malvaceae</taxon>
        <taxon>Malvoideae</taxon>
        <taxon>Gossypium</taxon>
    </lineage>
</organism>
<gene>
    <name evidence="1" type="ORF">Gogos_015370</name>
</gene>
<sequence>MMNSILMKCKESIKGNSFGREDHIVQCVKEQQSNSCL</sequence>
<proteinExistence type="predicted"/>
<accession>A0A7J9C1E2</accession>
<dbReference type="EMBL" id="JABEZY010000007">
    <property type="protein sequence ID" value="MBA0742301.1"/>
    <property type="molecule type" value="Genomic_DNA"/>
</dbReference>
<dbReference type="AlphaFoldDB" id="A0A7J9C1E2"/>
<name>A0A7J9C1E2_GOSGO</name>
<protein>
    <submittedName>
        <fullName evidence="1">Uncharacterized protein</fullName>
    </submittedName>
</protein>
<comment type="caution">
    <text evidence="1">The sequence shown here is derived from an EMBL/GenBank/DDBJ whole genome shotgun (WGS) entry which is preliminary data.</text>
</comment>
<reference evidence="1 2" key="1">
    <citation type="journal article" date="2019" name="Genome Biol. Evol.">
        <title>Insights into the evolution of the New World diploid cottons (Gossypium, subgenus Houzingenia) based on genome sequencing.</title>
        <authorList>
            <person name="Grover C.E."/>
            <person name="Arick M.A. 2nd"/>
            <person name="Thrash A."/>
            <person name="Conover J.L."/>
            <person name="Sanders W.S."/>
            <person name="Peterson D.G."/>
            <person name="Frelichowski J.E."/>
            <person name="Scheffler J.A."/>
            <person name="Scheffler B.E."/>
            <person name="Wendel J.F."/>
        </authorList>
    </citation>
    <scope>NUCLEOTIDE SEQUENCE [LARGE SCALE GENOMIC DNA]</scope>
    <source>
        <strain evidence="1">5</strain>
        <tissue evidence="1">Leaf</tissue>
    </source>
</reference>
<evidence type="ECO:0000313" key="1">
    <source>
        <dbReference type="EMBL" id="MBA0742301.1"/>
    </source>
</evidence>
<dbReference type="Proteomes" id="UP000593579">
    <property type="component" value="Unassembled WGS sequence"/>
</dbReference>
<keyword evidence="2" id="KW-1185">Reference proteome</keyword>